<dbReference type="GO" id="GO:0031624">
    <property type="term" value="F:ubiquitin conjugating enzyme binding"/>
    <property type="evidence" value="ECO:0007669"/>
    <property type="project" value="TreeGrafter"/>
</dbReference>
<comment type="caution">
    <text evidence="2">The sequence shown here is derived from an EMBL/GenBank/DDBJ whole genome shotgun (WGS) entry which is preliminary data.</text>
</comment>
<keyword evidence="3" id="KW-1185">Reference proteome</keyword>
<dbReference type="GO" id="GO:0061630">
    <property type="term" value="F:ubiquitin protein ligase activity"/>
    <property type="evidence" value="ECO:0007669"/>
    <property type="project" value="TreeGrafter"/>
</dbReference>
<evidence type="ECO:0000313" key="2">
    <source>
        <dbReference type="EMBL" id="CAD6251983.1"/>
    </source>
</evidence>
<organism evidence="2 3">
    <name type="scientific">Miscanthus lutarioriparius</name>
    <dbReference type="NCBI Taxonomy" id="422564"/>
    <lineage>
        <taxon>Eukaryota</taxon>
        <taxon>Viridiplantae</taxon>
        <taxon>Streptophyta</taxon>
        <taxon>Embryophyta</taxon>
        <taxon>Tracheophyta</taxon>
        <taxon>Spermatophyta</taxon>
        <taxon>Magnoliopsida</taxon>
        <taxon>Liliopsida</taxon>
        <taxon>Poales</taxon>
        <taxon>Poaceae</taxon>
        <taxon>PACMAD clade</taxon>
        <taxon>Panicoideae</taxon>
        <taxon>Andropogonodae</taxon>
        <taxon>Andropogoneae</taxon>
        <taxon>Saccharinae</taxon>
        <taxon>Miscanthus</taxon>
    </lineage>
</organism>
<name>A0A811PZM1_9POAL</name>
<dbReference type="GO" id="GO:0000209">
    <property type="term" value="P:protein polyubiquitination"/>
    <property type="evidence" value="ECO:0007669"/>
    <property type="project" value="TreeGrafter"/>
</dbReference>
<protein>
    <recommendedName>
        <fullName evidence="4">Ubiquitin-conjugating enzyme E2-binding protein</fullName>
    </recommendedName>
</protein>
<sequence length="591" mass="64824">MAAAAAAAVSAPRRQWRYTWEALAHLPLLRLYLFPRPALSSPFPSDLRADLRLQGSLLHLSFSLPGDGAAVALRVPVPKVLVDPSAPVDCRAAAAGDHLELRLVLVLPVDHPVVAAAFPPPAGAEPPASLALRDDLKSLSTGDVHLYCKSCSSRLTKQPLRKIMEMPSVDWEDVADNWFGGCCTSFGGAGEKLVSQFISAYGRLEGTSLLDATAITVETDYLEADLVSQLACSVLSRDFVAIKEAIFDVSVEKDHTTGKIKMNNSEEQAKITATRAQLPIILEEGTSVSSSETNGVSPQTNQPVTSQMETDTDVYFEKSENDFCVENMGKSKKEFDLSLGDLGHCCCVNGSNGKAEDNPSQMSLGNEKKQNMLEIKRDYKLTKTISLGSSFVVKASNLLNDFEWAELFCGRCSLPLGSYPSQCSLVPADGRVRLFKCYTSTEIPVTGPRDVFRGHTLERVFVNLLLEVAEDEISFRTVVRDLKTKRPMLQLVLLSPKAWLSSGCCYENDINGSHGTADLQPSVKLLYSDYSNASEGDLRIVEEWTSKYRAEELYMMKRQIDELTECLSSVMDNFPVSCSSLEGMQLSSLRR</sequence>
<dbReference type="GO" id="GO:0006513">
    <property type="term" value="P:protein monoubiquitination"/>
    <property type="evidence" value="ECO:0007669"/>
    <property type="project" value="TreeGrafter"/>
</dbReference>
<dbReference type="GO" id="GO:0000151">
    <property type="term" value="C:ubiquitin ligase complex"/>
    <property type="evidence" value="ECO:0007669"/>
    <property type="project" value="TreeGrafter"/>
</dbReference>
<dbReference type="Pfam" id="PF09814">
    <property type="entry name" value="HECT_2"/>
    <property type="match status" value="1"/>
</dbReference>
<accession>A0A811PZM1</accession>
<dbReference type="PANTHER" id="PTHR31531:SF2">
    <property type="entry name" value="E3 UBIQUITIN-PROTEIN LIGASE E3D"/>
    <property type="match status" value="1"/>
</dbReference>
<proteinExistence type="predicted"/>
<evidence type="ECO:0000256" key="1">
    <source>
        <dbReference type="SAM" id="MobiDB-lite"/>
    </source>
</evidence>
<dbReference type="EMBL" id="CAJGYO010000008">
    <property type="protein sequence ID" value="CAD6251983.1"/>
    <property type="molecule type" value="Genomic_DNA"/>
</dbReference>
<feature type="region of interest" description="Disordered" evidence="1">
    <location>
        <begin position="287"/>
        <end position="307"/>
    </location>
</feature>
<dbReference type="GO" id="GO:0051865">
    <property type="term" value="P:protein autoubiquitination"/>
    <property type="evidence" value="ECO:0007669"/>
    <property type="project" value="TreeGrafter"/>
</dbReference>
<dbReference type="PANTHER" id="PTHR31531">
    <property type="entry name" value="E3 UBIQUITIN-PROTEIN LIGASE E3D FAMILY MEMBER"/>
    <property type="match status" value="1"/>
</dbReference>
<dbReference type="GO" id="GO:0005829">
    <property type="term" value="C:cytosol"/>
    <property type="evidence" value="ECO:0007669"/>
    <property type="project" value="TreeGrafter"/>
</dbReference>
<dbReference type="GO" id="GO:0005634">
    <property type="term" value="C:nucleus"/>
    <property type="evidence" value="ECO:0007669"/>
    <property type="project" value="TreeGrafter"/>
</dbReference>
<dbReference type="Proteomes" id="UP000604825">
    <property type="component" value="Unassembled WGS sequence"/>
</dbReference>
<dbReference type="GO" id="GO:0043161">
    <property type="term" value="P:proteasome-mediated ubiquitin-dependent protein catabolic process"/>
    <property type="evidence" value="ECO:0007669"/>
    <property type="project" value="TreeGrafter"/>
</dbReference>
<dbReference type="GO" id="GO:0030332">
    <property type="term" value="F:cyclin binding"/>
    <property type="evidence" value="ECO:0007669"/>
    <property type="project" value="TreeGrafter"/>
</dbReference>
<dbReference type="InterPro" id="IPR019193">
    <property type="entry name" value="UBQ-conj_enz_E2-bd_prot"/>
</dbReference>
<evidence type="ECO:0008006" key="4">
    <source>
        <dbReference type="Google" id="ProtNLM"/>
    </source>
</evidence>
<dbReference type="AlphaFoldDB" id="A0A811PZM1"/>
<reference evidence="2" key="1">
    <citation type="submission" date="2020-10" db="EMBL/GenBank/DDBJ databases">
        <authorList>
            <person name="Han B."/>
            <person name="Lu T."/>
            <person name="Zhao Q."/>
            <person name="Huang X."/>
            <person name="Zhao Y."/>
        </authorList>
    </citation>
    <scope>NUCLEOTIDE SEQUENCE</scope>
</reference>
<gene>
    <name evidence="2" type="ORF">NCGR_LOCUS35714</name>
</gene>
<dbReference type="OrthoDB" id="781818at2759"/>
<evidence type="ECO:0000313" key="3">
    <source>
        <dbReference type="Proteomes" id="UP000604825"/>
    </source>
</evidence>